<name>A0A1M5H6A4_9BACT</name>
<evidence type="ECO:0000313" key="1">
    <source>
        <dbReference type="EMBL" id="SHG11445.1"/>
    </source>
</evidence>
<protein>
    <recommendedName>
        <fullName evidence="3">DUF1415 domain-containing protein</fullName>
    </recommendedName>
</protein>
<dbReference type="EMBL" id="FQUO01000018">
    <property type="protein sequence ID" value="SHG11445.1"/>
    <property type="molecule type" value="Genomic_DNA"/>
</dbReference>
<evidence type="ECO:0008006" key="3">
    <source>
        <dbReference type="Google" id="ProtNLM"/>
    </source>
</evidence>
<dbReference type="RefSeq" id="WP_073046917.1">
    <property type="nucleotide sequence ID" value="NZ_FQUO01000018.1"/>
</dbReference>
<reference evidence="1 2" key="1">
    <citation type="submission" date="2016-11" db="EMBL/GenBank/DDBJ databases">
        <authorList>
            <person name="Jaros S."/>
            <person name="Januszkiewicz K."/>
            <person name="Wedrychowicz H."/>
        </authorList>
    </citation>
    <scope>NUCLEOTIDE SEQUENCE [LARGE SCALE GENOMIC DNA]</scope>
    <source>
        <strain evidence="1 2">DSM 26897</strain>
    </source>
</reference>
<proteinExistence type="predicted"/>
<accession>A0A1M5H6A4</accession>
<keyword evidence="2" id="KW-1185">Reference proteome</keyword>
<dbReference type="Proteomes" id="UP000184368">
    <property type="component" value="Unassembled WGS sequence"/>
</dbReference>
<dbReference type="AlphaFoldDB" id="A0A1M5H6A4"/>
<sequence length="186" mass="20807">MKQPASPEVMIAQTKKWIVDVVVGCNFCPFAAREVKRDSILFEVLENAPKALVLADLRKILQQLDNNPDIETAFLILPQNFNSFSVYLRLVDAAEVLLRKEGYEGIYQVASFHPGYLFAGSSPSDPANYTNRSPYPMLHLLREASVSRVVDAHPNPHAIPETNTAFARQKGLVYMAALREACMEVK</sequence>
<evidence type="ECO:0000313" key="2">
    <source>
        <dbReference type="Proteomes" id="UP000184368"/>
    </source>
</evidence>
<organism evidence="1 2">
    <name type="scientific">Cnuella takakiae</name>
    <dbReference type="NCBI Taxonomy" id="1302690"/>
    <lineage>
        <taxon>Bacteria</taxon>
        <taxon>Pseudomonadati</taxon>
        <taxon>Bacteroidota</taxon>
        <taxon>Chitinophagia</taxon>
        <taxon>Chitinophagales</taxon>
        <taxon>Chitinophagaceae</taxon>
        <taxon>Cnuella</taxon>
    </lineage>
</organism>
<dbReference type="InterPro" id="IPR009858">
    <property type="entry name" value="DUF1415"/>
</dbReference>
<dbReference type="Pfam" id="PF07209">
    <property type="entry name" value="DUF1415"/>
    <property type="match status" value="1"/>
</dbReference>
<gene>
    <name evidence="1" type="ORF">SAMN05444008_11848</name>
</gene>
<dbReference type="STRING" id="1302690.BUE76_03660"/>